<dbReference type="InterPro" id="IPR003744">
    <property type="entry name" value="YhhQ"/>
</dbReference>
<feature type="transmembrane region" description="Helical" evidence="1">
    <location>
        <begin position="111"/>
        <end position="133"/>
    </location>
</feature>
<gene>
    <name evidence="2" type="ORF">XBFM1_1970021</name>
</gene>
<evidence type="ECO:0000256" key="1">
    <source>
        <dbReference type="SAM" id="Phobius"/>
    </source>
</evidence>
<name>A0A077NFX3_XENBV</name>
<keyword evidence="1" id="KW-1133">Transmembrane helix</keyword>
<keyword evidence="1" id="KW-0812">Transmembrane</keyword>
<accession>A0A077NFX3</accession>
<feature type="transmembrane region" description="Helical" evidence="1">
    <location>
        <begin position="186"/>
        <end position="204"/>
    </location>
</feature>
<feature type="transmembrane region" description="Helical" evidence="1">
    <location>
        <begin position="145"/>
        <end position="166"/>
    </location>
</feature>
<dbReference type="PANTHER" id="PTHR34300">
    <property type="entry name" value="QUEUOSINE PRECURSOR TRANSPORTER-RELATED"/>
    <property type="match status" value="1"/>
</dbReference>
<feature type="transmembrane region" description="Helical" evidence="1">
    <location>
        <begin position="73"/>
        <end position="91"/>
    </location>
</feature>
<dbReference type="PANTHER" id="PTHR34300:SF2">
    <property type="entry name" value="QUEUOSINE PRECURSOR TRANSPORTER-RELATED"/>
    <property type="match status" value="1"/>
</dbReference>
<keyword evidence="1" id="KW-0472">Membrane</keyword>
<dbReference type="AlphaFoldDB" id="A0A077NFX3"/>
<evidence type="ECO:0000313" key="2">
    <source>
        <dbReference type="EMBL" id="CDH01077.1"/>
    </source>
</evidence>
<dbReference type="Proteomes" id="UP000028487">
    <property type="component" value="Unassembled WGS sequence"/>
</dbReference>
<organism evidence="2">
    <name type="scientific">Xenorhabdus bovienii str. feltiae Moldova</name>
    <dbReference type="NCBI Taxonomy" id="1398200"/>
    <lineage>
        <taxon>Bacteria</taxon>
        <taxon>Pseudomonadati</taxon>
        <taxon>Pseudomonadota</taxon>
        <taxon>Gammaproteobacteria</taxon>
        <taxon>Enterobacterales</taxon>
        <taxon>Morganellaceae</taxon>
        <taxon>Xenorhabdus</taxon>
    </lineage>
</organism>
<dbReference type="Pfam" id="PF02592">
    <property type="entry name" value="Vut_1"/>
    <property type="match status" value="1"/>
</dbReference>
<proteinExistence type="predicted"/>
<protein>
    <recommendedName>
        <fullName evidence="3">VUT family protein</fullName>
    </recommendedName>
</protein>
<dbReference type="EMBL" id="CBSV010000109">
    <property type="protein sequence ID" value="CDH01077.1"/>
    <property type="molecule type" value="Genomic_DNA"/>
</dbReference>
<dbReference type="RefSeq" id="WP_038218559.1">
    <property type="nucleotide sequence ID" value="NZ_CAWLWD010000169.1"/>
</dbReference>
<evidence type="ECO:0008006" key="3">
    <source>
        <dbReference type="Google" id="ProtNLM"/>
    </source>
</evidence>
<reference evidence="2" key="1">
    <citation type="submission" date="2013-07" db="EMBL/GenBank/DDBJ databases">
        <title>Sub-species coevolution in mutualistic symbiosis.</title>
        <authorList>
            <person name="Murfin K."/>
            <person name="Klassen J."/>
            <person name="Lee M."/>
            <person name="Forst S."/>
            <person name="Stock P."/>
            <person name="Goodrich-Blair H."/>
        </authorList>
    </citation>
    <scope>NUCLEOTIDE SEQUENCE [LARGE SCALE GENOMIC DNA]</scope>
    <source>
        <strain evidence="2">Feltiae Moldova</strain>
    </source>
</reference>
<feature type="transmembrane region" description="Helical" evidence="1">
    <location>
        <begin position="12"/>
        <end position="33"/>
    </location>
</feature>
<feature type="transmembrane region" description="Helical" evidence="1">
    <location>
        <begin position="45"/>
        <end position="66"/>
    </location>
</feature>
<dbReference type="HOGENOM" id="CLU_075503_1_1_6"/>
<comment type="caution">
    <text evidence="2">The sequence shown here is derived from an EMBL/GenBank/DDBJ whole genome shotgun (WGS) entry which is preliminary data.</text>
</comment>
<sequence>MTQNYPTHSRFKYDSLFISLSVTIMITCDVLVYKTLDFYDFKITFSGILFSFYFLISTIQTEVYGYRQGVKTVWIMVLCQSIFVMVIFVASHMQPENNQISMNFKSLFGEFWRVMVGTWTSVPISYFINGFVISSLKKVFLGRFFFIRYLIASMTTQAALLLSAYPISLSSKYNFNELITIITTTWSYKVVMSIILLPIGIILADKIKKLESADVYDWGISYNPFFLRGNKK</sequence>